<evidence type="ECO:0000313" key="8">
    <source>
        <dbReference type="EMBL" id="CAH8308263.1"/>
    </source>
</evidence>
<feature type="compositionally biased region" description="Polar residues" evidence="6">
    <location>
        <begin position="50"/>
        <end position="62"/>
    </location>
</feature>
<proteinExistence type="predicted"/>
<comment type="caution">
    <text evidence="8">The sequence shown here is derived from an EMBL/GenBank/DDBJ whole genome shotgun (WGS) entry which is preliminary data.</text>
</comment>
<name>A0ABC8J852_ERUVS</name>
<dbReference type="InterPro" id="IPR015300">
    <property type="entry name" value="DNA-bd_pseudobarrel_sf"/>
</dbReference>
<dbReference type="PANTHER" id="PTHR31541:SF51">
    <property type="entry name" value="GENOME ASSEMBLY, CHROMOSOME: A10"/>
    <property type="match status" value="1"/>
</dbReference>
<dbReference type="GO" id="GO:0005634">
    <property type="term" value="C:nucleus"/>
    <property type="evidence" value="ECO:0007669"/>
    <property type="project" value="UniProtKB-SubCell"/>
</dbReference>
<dbReference type="EMBL" id="CAKOAT010069044">
    <property type="protein sequence ID" value="CAH8308263.1"/>
    <property type="molecule type" value="Genomic_DNA"/>
</dbReference>
<evidence type="ECO:0000256" key="2">
    <source>
        <dbReference type="ARBA" id="ARBA00023015"/>
    </source>
</evidence>
<evidence type="ECO:0000256" key="4">
    <source>
        <dbReference type="ARBA" id="ARBA00023163"/>
    </source>
</evidence>
<dbReference type="SUPFAM" id="SSF101936">
    <property type="entry name" value="DNA-binding pseudobarrel domain"/>
    <property type="match status" value="1"/>
</dbReference>
<dbReference type="Gene3D" id="2.40.330.10">
    <property type="entry name" value="DNA-binding pseudobarrel domain"/>
    <property type="match status" value="1"/>
</dbReference>
<protein>
    <recommendedName>
        <fullName evidence="7">TF-B3 domain-containing protein</fullName>
    </recommendedName>
</protein>
<gene>
    <name evidence="8" type="ORF">ERUC_LOCUS5139</name>
</gene>
<evidence type="ECO:0000256" key="1">
    <source>
        <dbReference type="ARBA" id="ARBA00004123"/>
    </source>
</evidence>
<feature type="compositionally biased region" description="Basic and acidic residues" evidence="6">
    <location>
        <begin position="64"/>
        <end position="76"/>
    </location>
</feature>
<keyword evidence="3" id="KW-0238">DNA-binding</keyword>
<dbReference type="AlphaFoldDB" id="A0ABC8J852"/>
<evidence type="ECO:0000256" key="3">
    <source>
        <dbReference type="ARBA" id="ARBA00023125"/>
    </source>
</evidence>
<feature type="region of interest" description="Disordered" evidence="6">
    <location>
        <begin position="1"/>
        <end position="99"/>
    </location>
</feature>
<dbReference type="Pfam" id="PF03754">
    <property type="entry name" value="At2g31720-like"/>
    <property type="match status" value="1"/>
</dbReference>
<dbReference type="Proteomes" id="UP001642260">
    <property type="component" value="Unassembled WGS sequence"/>
</dbReference>
<dbReference type="InterPro" id="IPR005508">
    <property type="entry name" value="At2g31720-like"/>
</dbReference>
<evidence type="ECO:0000256" key="6">
    <source>
        <dbReference type="SAM" id="MobiDB-lite"/>
    </source>
</evidence>
<dbReference type="CDD" id="cd10017">
    <property type="entry name" value="B3_DNA"/>
    <property type="match status" value="1"/>
</dbReference>
<keyword evidence="4" id="KW-0804">Transcription</keyword>
<sequence length="247" mass="28372">MRDKDELSPSSSCNIIKFDLNEVPPSDTNEFDLNEVPPSDTNEEDHRVSSGASRLRNNNIDLNKSPREEPPNHDDVNITQNLLNPKPLKRKGRGSGRLNEAKKQRLNAALEVEDVWLIFEKTLSMSDVNPNQSRFLIPLNKLKRNDFLTQEESSFLEQEKRGKQPGLEAILVDQRSEAWSLVFKRWVMKKKKNNSQSRSLNYVLNCGWNDIVKENNLKAKDKISLWSFRCDGVLCFSLVTHPPTIIT</sequence>
<keyword evidence="2" id="KW-0805">Transcription regulation</keyword>
<evidence type="ECO:0000313" key="9">
    <source>
        <dbReference type="Proteomes" id="UP001642260"/>
    </source>
</evidence>
<feature type="domain" description="TF-B3" evidence="7">
    <location>
        <begin position="168"/>
        <end position="242"/>
    </location>
</feature>
<keyword evidence="5" id="KW-0539">Nucleus</keyword>
<dbReference type="PANTHER" id="PTHR31541">
    <property type="entry name" value="B3 DOMAIN PLANT PROTEIN-RELATED"/>
    <property type="match status" value="1"/>
</dbReference>
<reference evidence="8 9" key="1">
    <citation type="submission" date="2022-03" db="EMBL/GenBank/DDBJ databases">
        <authorList>
            <person name="Macdonald S."/>
            <person name="Ahmed S."/>
            <person name="Newling K."/>
        </authorList>
    </citation>
    <scope>NUCLEOTIDE SEQUENCE [LARGE SCALE GENOMIC DNA]</scope>
</reference>
<comment type="subcellular location">
    <subcellularLocation>
        <location evidence="1">Nucleus</location>
    </subcellularLocation>
</comment>
<keyword evidence="9" id="KW-1185">Reference proteome</keyword>
<dbReference type="PROSITE" id="PS50863">
    <property type="entry name" value="B3"/>
    <property type="match status" value="1"/>
</dbReference>
<accession>A0ABC8J852</accession>
<evidence type="ECO:0000256" key="5">
    <source>
        <dbReference type="ARBA" id="ARBA00023242"/>
    </source>
</evidence>
<dbReference type="InterPro" id="IPR003340">
    <property type="entry name" value="B3_DNA-bd"/>
</dbReference>
<evidence type="ECO:0000259" key="7">
    <source>
        <dbReference type="PROSITE" id="PS50863"/>
    </source>
</evidence>
<organism evidence="8 9">
    <name type="scientific">Eruca vesicaria subsp. sativa</name>
    <name type="common">Garden rocket</name>
    <name type="synonym">Eruca sativa</name>
    <dbReference type="NCBI Taxonomy" id="29727"/>
    <lineage>
        <taxon>Eukaryota</taxon>
        <taxon>Viridiplantae</taxon>
        <taxon>Streptophyta</taxon>
        <taxon>Embryophyta</taxon>
        <taxon>Tracheophyta</taxon>
        <taxon>Spermatophyta</taxon>
        <taxon>Magnoliopsida</taxon>
        <taxon>eudicotyledons</taxon>
        <taxon>Gunneridae</taxon>
        <taxon>Pentapetalae</taxon>
        <taxon>rosids</taxon>
        <taxon>malvids</taxon>
        <taxon>Brassicales</taxon>
        <taxon>Brassicaceae</taxon>
        <taxon>Brassiceae</taxon>
        <taxon>Eruca</taxon>
    </lineage>
</organism>
<dbReference type="GO" id="GO:0003677">
    <property type="term" value="F:DNA binding"/>
    <property type="evidence" value="ECO:0007669"/>
    <property type="project" value="UniProtKB-KW"/>
</dbReference>